<gene>
    <name evidence="2" type="ORF">PSYJA_12305</name>
</gene>
<protein>
    <submittedName>
        <fullName evidence="2">Uncharacterized protein</fullName>
    </submittedName>
</protein>
<dbReference type="EMBL" id="AEAH01000577">
    <property type="protein sequence ID" value="EGH29704.1"/>
    <property type="molecule type" value="Genomic_DNA"/>
</dbReference>
<feature type="region of interest" description="Disordered" evidence="1">
    <location>
        <begin position="1"/>
        <end position="25"/>
    </location>
</feature>
<reference evidence="2 3" key="1">
    <citation type="journal article" date="2011" name="PLoS Pathog.">
        <title>Dynamic evolution of pathogenicity revealed by sequencing and comparative genomics of 19 Pseudomonas syringae isolates.</title>
        <authorList>
            <person name="Baltrus D.A."/>
            <person name="Nishimura M.T."/>
            <person name="Romanchuk A."/>
            <person name="Chang J.H."/>
            <person name="Mukhtar M.S."/>
            <person name="Cherkis K."/>
            <person name="Roach J."/>
            <person name="Grant S.R."/>
            <person name="Jones C.D."/>
            <person name="Dangl J.L."/>
        </authorList>
    </citation>
    <scope>NUCLEOTIDE SEQUENCE [LARGE SCALE GENOMIC DNA]</scope>
    <source>
        <strain evidence="3">M301072PT</strain>
    </source>
</reference>
<accession>F3FHL8</accession>
<name>F3FHL8_PSESX</name>
<feature type="compositionally biased region" description="Basic and acidic residues" evidence="1">
    <location>
        <begin position="1"/>
        <end position="23"/>
    </location>
</feature>
<proteinExistence type="predicted"/>
<sequence>MDDPHGVGDRQLLHPTKPSERDPSASLLMARLLKAAGLPA</sequence>
<evidence type="ECO:0000313" key="2">
    <source>
        <dbReference type="EMBL" id="EGH29704.1"/>
    </source>
</evidence>
<dbReference type="AlphaFoldDB" id="F3FHL8"/>
<comment type="caution">
    <text evidence="2">The sequence shown here is derived from an EMBL/GenBank/DDBJ whole genome shotgun (WGS) entry which is preliminary data.</text>
</comment>
<dbReference type="HOGENOM" id="CLU_3301600_0_0_6"/>
<dbReference type="Proteomes" id="UP000004471">
    <property type="component" value="Unassembled WGS sequence"/>
</dbReference>
<evidence type="ECO:0000313" key="3">
    <source>
        <dbReference type="Proteomes" id="UP000004471"/>
    </source>
</evidence>
<evidence type="ECO:0000256" key="1">
    <source>
        <dbReference type="SAM" id="MobiDB-lite"/>
    </source>
</evidence>
<organism evidence="2 3">
    <name type="scientific">Pseudomonas syringae pv. japonica str. M301072</name>
    <dbReference type="NCBI Taxonomy" id="629262"/>
    <lineage>
        <taxon>Bacteria</taxon>
        <taxon>Pseudomonadati</taxon>
        <taxon>Pseudomonadota</taxon>
        <taxon>Gammaproteobacteria</taxon>
        <taxon>Pseudomonadales</taxon>
        <taxon>Pseudomonadaceae</taxon>
        <taxon>Pseudomonas</taxon>
        <taxon>Pseudomonas syringae</taxon>
    </lineage>
</organism>
<feature type="non-terminal residue" evidence="2">
    <location>
        <position position="40"/>
    </location>
</feature>